<proteinExistence type="predicted"/>
<protein>
    <submittedName>
        <fullName evidence="1">Uncharacterized protein</fullName>
    </submittedName>
</protein>
<dbReference type="RefSeq" id="WP_139012425.1">
    <property type="nucleotide sequence ID" value="NZ_VBSN01000038.1"/>
</dbReference>
<evidence type="ECO:0000313" key="1">
    <source>
        <dbReference type="EMBL" id="KAA6439174.1"/>
    </source>
</evidence>
<gene>
    <name evidence="1" type="ORF">FEM33_12900</name>
</gene>
<dbReference type="OrthoDB" id="2235251at2"/>
<dbReference type="Proteomes" id="UP000323994">
    <property type="component" value="Unassembled WGS sequence"/>
</dbReference>
<dbReference type="InterPro" id="IPR038765">
    <property type="entry name" value="Papain-like_cys_pep_sf"/>
</dbReference>
<dbReference type="AlphaFoldDB" id="A0A5M8QWH4"/>
<dbReference type="EMBL" id="VBSN01000038">
    <property type="protein sequence ID" value="KAA6439174.1"/>
    <property type="molecule type" value="Genomic_DNA"/>
</dbReference>
<comment type="caution">
    <text evidence="1">The sequence shown here is derived from an EMBL/GenBank/DDBJ whole genome shotgun (WGS) entry which is preliminary data.</text>
</comment>
<accession>A0A5M8QWH4</accession>
<reference evidence="1 2" key="1">
    <citation type="submission" date="2019-05" db="EMBL/GenBank/DDBJ databases">
        <authorList>
            <person name="Qu J.-H."/>
        </authorList>
    </citation>
    <scope>NUCLEOTIDE SEQUENCE [LARGE SCALE GENOMIC DNA]</scope>
    <source>
        <strain evidence="1 2">NS28</strain>
    </source>
</reference>
<dbReference type="InterPro" id="IPR044934">
    <property type="entry name" value="Streptopain_sf"/>
</dbReference>
<organism evidence="1 2">
    <name type="scientific">Dyadobacter flavalbus</name>
    <dbReference type="NCBI Taxonomy" id="2579942"/>
    <lineage>
        <taxon>Bacteria</taxon>
        <taxon>Pseudomonadati</taxon>
        <taxon>Bacteroidota</taxon>
        <taxon>Cytophagia</taxon>
        <taxon>Cytophagales</taxon>
        <taxon>Spirosomataceae</taxon>
        <taxon>Dyadobacter</taxon>
    </lineage>
</organism>
<evidence type="ECO:0000313" key="2">
    <source>
        <dbReference type="Proteomes" id="UP000323994"/>
    </source>
</evidence>
<name>A0A5M8QWH4_9BACT</name>
<sequence length="84" mass="9550">MDGTNTVLGFDNWHIWVIAGIQETILHGVVELNGAPTCMSWTYNMYYLNWGWEGNDNAWYATDNFLGKGVKYDTSLNVTLGMRP</sequence>
<dbReference type="SUPFAM" id="SSF54001">
    <property type="entry name" value="Cysteine proteinases"/>
    <property type="match status" value="1"/>
</dbReference>
<dbReference type="Gene3D" id="3.90.70.50">
    <property type="entry name" value="Peptidase C10, streptopain"/>
    <property type="match status" value="1"/>
</dbReference>
<keyword evidence="2" id="KW-1185">Reference proteome</keyword>